<dbReference type="AlphaFoldDB" id="C6HVA8"/>
<accession>C6HVA8</accession>
<dbReference type="EMBL" id="GG693862">
    <property type="protein sequence ID" value="EES53482.1"/>
    <property type="molecule type" value="Genomic_DNA"/>
</dbReference>
<sequence length="229" mass="26164">MKKSNVCGLKKGIAKMAVFSLLVVGFQGCANMKTSEEQAYLAEQEGYADYRHGDLPGAEKDYREALKNDPSSLRFRRNLAVVLYREGKKAESLQLFDTVLLPGEKGERHFRLARANAYLHEHDYRRAQNDLQKILIEGRWPKGFRLVEAYSDIRTGSYREASIVLHEVLSERPDDPVALGYQSIVYRQMGEAGRARKTFLSACLAGRSKQFRKSLERIYQACDSARRLH</sequence>
<dbReference type="Proteomes" id="UP000009374">
    <property type="component" value="Unassembled WGS sequence"/>
</dbReference>
<dbReference type="InterPro" id="IPR011990">
    <property type="entry name" value="TPR-like_helical_dom_sf"/>
</dbReference>
<name>C6HVA8_9BACT</name>
<proteinExistence type="predicted"/>
<dbReference type="Gene3D" id="1.25.40.10">
    <property type="entry name" value="Tetratricopeptide repeat domain"/>
    <property type="match status" value="1"/>
</dbReference>
<dbReference type="Pfam" id="PF13432">
    <property type="entry name" value="TPR_16"/>
    <property type="match status" value="1"/>
</dbReference>
<evidence type="ECO:0000313" key="1">
    <source>
        <dbReference type="EMBL" id="EES53482.1"/>
    </source>
</evidence>
<protein>
    <submittedName>
        <fullName evidence="1">Uncharacterized protein</fullName>
    </submittedName>
</protein>
<gene>
    <name evidence="1" type="ORF">UBAL3_78920075</name>
</gene>
<reference evidence="1 2" key="1">
    <citation type="journal article" date="2009" name="Appl. Environ. Microbiol.">
        <title>Community genomic and proteomic analyses of chemoautotrophic iron-oxidizing "Leptospirillum rubarum" (Group II) and "Leptospirillum ferrodiazotrophum" (Group III) bacteria in acid mine drainage biofilms.</title>
        <authorList>
            <person name="Goltsman D.S."/>
            <person name="Denef V.J."/>
            <person name="Singer S.W."/>
            <person name="VerBerkmoes N.C."/>
            <person name="Lefsrud M."/>
            <person name="Mueller R.S."/>
            <person name="Dick G.J."/>
            <person name="Sun C.L."/>
            <person name="Wheeler K.E."/>
            <person name="Zemla A."/>
            <person name="Baker B.J."/>
            <person name="Hauser L."/>
            <person name="Land M."/>
            <person name="Shah M.B."/>
            <person name="Thelen M.P."/>
            <person name="Hettich R.L."/>
            <person name="Banfield J.F."/>
        </authorList>
    </citation>
    <scope>NUCLEOTIDE SEQUENCE [LARGE SCALE GENOMIC DNA]</scope>
</reference>
<organism evidence="1 2">
    <name type="scientific">Leptospirillum ferrodiazotrophum</name>
    <dbReference type="NCBI Taxonomy" id="412449"/>
    <lineage>
        <taxon>Bacteria</taxon>
        <taxon>Pseudomonadati</taxon>
        <taxon>Nitrospirota</taxon>
        <taxon>Nitrospiria</taxon>
        <taxon>Nitrospirales</taxon>
        <taxon>Nitrospiraceae</taxon>
        <taxon>Leptospirillum</taxon>
    </lineage>
</organism>
<dbReference type="PROSITE" id="PS51257">
    <property type="entry name" value="PROKAR_LIPOPROTEIN"/>
    <property type="match status" value="1"/>
</dbReference>
<keyword evidence="2" id="KW-1185">Reference proteome</keyword>
<dbReference type="SUPFAM" id="SSF48452">
    <property type="entry name" value="TPR-like"/>
    <property type="match status" value="1"/>
</dbReference>
<evidence type="ECO:0000313" key="2">
    <source>
        <dbReference type="Proteomes" id="UP000009374"/>
    </source>
</evidence>